<dbReference type="OrthoDB" id="9786619at2"/>
<evidence type="ECO:0000256" key="1">
    <source>
        <dbReference type="ARBA" id="ARBA00005495"/>
    </source>
</evidence>
<dbReference type="GO" id="GO:0046872">
    <property type="term" value="F:metal ion binding"/>
    <property type="evidence" value="ECO:0007669"/>
    <property type="project" value="UniProtKB-KW"/>
</dbReference>
<gene>
    <name evidence="6" type="ORF">EES38_07895</name>
</gene>
<keyword evidence="3" id="KW-0862">Zinc</keyword>
<name>A0A3N9TFY1_9VIBR</name>
<dbReference type="PANTHER" id="PTHR33337">
    <property type="entry name" value="GFA DOMAIN-CONTAINING PROTEIN"/>
    <property type="match status" value="1"/>
</dbReference>
<evidence type="ECO:0000313" key="6">
    <source>
        <dbReference type="EMBL" id="RQW63167.1"/>
    </source>
</evidence>
<sequence length="135" mass="15471">MQRTISGSCVCGAVRFEVEDDFQHFYFCYCEQCRRMTGSDHASNLFTRIDNIRWIKGAELTKRYEHPTRTFSQVFCTECGSPLPYLSKSGKALIIPAGSLDSEPTRKPDAQIFCSEQTQWHIDGIEAKRFDGFPE</sequence>
<comment type="caution">
    <text evidence="6">The sequence shown here is derived from an EMBL/GenBank/DDBJ whole genome shotgun (WGS) entry which is preliminary data.</text>
</comment>
<keyword evidence="4" id="KW-0456">Lyase</keyword>
<dbReference type="Pfam" id="PF04828">
    <property type="entry name" value="GFA"/>
    <property type="match status" value="1"/>
</dbReference>
<reference evidence="6 7" key="1">
    <citation type="submission" date="2018-11" db="EMBL/GenBank/DDBJ databases">
        <title>Vibrio LJC006 sp. nov., isolated from seawater during the bloom of the enteromorpha.</title>
        <authorList>
            <person name="Liang J."/>
        </authorList>
    </citation>
    <scope>NUCLEOTIDE SEQUENCE [LARGE SCALE GENOMIC DNA]</scope>
    <source>
        <strain evidence="6 7">LJC006</strain>
    </source>
</reference>
<dbReference type="PANTHER" id="PTHR33337:SF40">
    <property type="entry name" value="CENP-V_GFA DOMAIN-CONTAINING PROTEIN-RELATED"/>
    <property type="match status" value="1"/>
</dbReference>
<evidence type="ECO:0000256" key="2">
    <source>
        <dbReference type="ARBA" id="ARBA00022723"/>
    </source>
</evidence>
<evidence type="ECO:0000313" key="7">
    <source>
        <dbReference type="Proteomes" id="UP000281112"/>
    </source>
</evidence>
<dbReference type="Gene3D" id="3.90.1590.10">
    <property type="entry name" value="glutathione-dependent formaldehyde- activating enzyme (gfa)"/>
    <property type="match status" value="1"/>
</dbReference>
<dbReference type="GO" id="GO:0016846">
    <property type="term" value="F:carbon-sulfur lyase activity"/>
    <property type="evidence" value="ECO:0007669"/>
    <property type="project" value="InterPro"/>
</dbReference>
<dbReference type="EMBL" id="RJVQ01000003">
    <property type="protein sequence ID" value="RQW63167.1"/>
    <property type="molecule type" value="Genomic_DNA"/>
</dbReference>
<organism evidence="6 7">
    <name type="scientific">Vibrio viridaestus</name>
    <dbReference type="NCBI Taxonomy" id="2487322"/>
    <lineage>
        <taxon>Bacteria</taxon>
        <taxon>Pseudomonadati</taxon>
        <taxon>Pseudomonadota</taxon>
        <taxon>Gammaproteobacteria</taxon>
        <taxon>Vibrionales</taxon>
        <taxon>Vibrionaceae</taxon>
        <taxon>Vibrio</taxon>
    </lineage>
</organism>
<protein>
    <submittedName>
        <fullName evidence="6">GFA family protein</fullName>
    </submittedName>
</protein>
<proteinExistence type="inferred from homology"/>
<dbReference type="PROSITE" id="PS51891">
    <property type="entry name" value="CENP_V_GFA"/>
    <property type="match status" value="1"/>
</dbReference>
<accession>A0A3N9TFY1</accession>
<evidence type="ECO:0000259" key="5">
    <source>
        <dbReference type="PROSITE" id="PS51891"/>
    </source>
</evidence>
<keyword evidence="2" id="KW-0479">Metal-binding</keyword>
<dbReference type="RefSeq" id="WP_124936636.1">
    <property type="nucleotide sequence ID" value="NZ_RJVQ01000003.1"/>
</dbReference>
<evidence type="ECO:0000256" key="3">
    <source>
        <dbReference type="ARBA" id="ARBA00022833"/>
    </source>
</evidence>
<keyword evidence="7" id="KW-1185">Reference proteome</keyword>
<dbReference type="Proteomes" id="UP000281112">
    <property type="component" value="Unassembled WGS sequence"/>
</dbReference>
<dbReference type="SUPFAM" id="SSF51316">
    <property type="entry name" value="Mss4-like"/>
    <property type="match status" value="1"/>
</dbReference>
<dbReference type="InterPro" id="IPR011057">
    <property type="entry name" value="Mss4-like_sf"/>
</dbReference>
<dbReference type="AlphaFoldDB" id="A0A3N9TFY1"/>
<feature type="domain" description="CENP-V/GFA" evidence="5">
    <location>
        <begin position="5"/>
        <end position="131"/>
    </location>
</feature>
<evidence type="ECO:0000256" key="4">
    <source>
        <dbReference type="ARBA" id="ARBA00023239"/>
    </source>
</evidence>
<comment type="similarity">
    <text evidence="1">Belongs to the Gfa family.</text>
</comment>
<dbReference type="InterPro" id="IPR006913">
    <property type="entry name" value="CENP-V/GFA"/>
</dbReference>